<organism evidence="1 2">
    <name type="scientific">Kaistella daneshvariae</name>
    <dbReference type="NCBI Taxonomy" id="2487074"/>
    <lineage>
        <taxon>Bacteria</taxon>
        <taxon>Pseudomonadati</taxon>
        <taxon>Bacteroidota</taxon>
        <taxon>Flavobacteriia</taxon>
        <taxon>Flavobacteriales</taxon>
        <taxon>Weeksellaceae</taxon>
        <taxon>Chryseobacterium group</taxon>
        <taxon>Kaistella</taxon>
    </lineage>
</organism>
<reference evidence="2" key="1">
    <citation type="submission" date="2018-11" db="EMBL/GenBank/DDBJ databases">
        <title>Proposal to divide the Flavobacteriaceae and reorganize its genera based on Amino Acid Identity values calculated from whole genome sequences.</title>
        <authorList>
            <person name="Nicholson A.C."/>
            <person name="Gulvik C.A."/>
            <person name="Whitney A.M."/>
            <person name="Humrighouse B.W."/>
            <person name="Bell M."/>
            <person name="Holmes B."/>
            <person name="Steigerwalt A."/>
            <person name="Villarma A."/>
            <person name="Sheth M."/>
            <person name="Batra D."/>
            <person name="Pryor J."/>
            <person name="Bernardet J.-F."/>
            <person name="Hugo C."/>
            <person name="Kampfer P."/>
            <person name="Newman J."/>
            <person name="Mcquiston J.R."/>
        </authorList>
    </citation>
    <scope>NUCLEOTIDE SEQUENCE [LARGE SCALE GENOMIC DNA]</scope>
    <source>
        <strain evidence="2">H3056</strain>
    </source>
</reference>
<dbReference type="Proteomes" id="UP000270224">
    <property type="component" value="Unassembled WGS sequence"/>
</dbReference>
<proteinExistence type="predicted"/>
<evidence type="ECO:0000313" key="1">
    <source>
        <dbReference type="EMBL" id="ROI08112.1"/>
    </source>
</evidence>
<gene>
    <name evidence="1" type="ORF">EGI11_10690</name>
</gene>
<evidence type="ECO:0000313" key="2">
    <source>
        <dbReference type="Proteomes" id="UP000270224"/>
    </source>
</evidence>
<name>A0A3N0WST6_9FLAO</name>
<dbReference type="RefSeq" id="WP_123266421.1">
    <property type="nucleotide sequence ID" value="NZ_RJUG01000004.1"/>
</dbReference>
<reference evidence="2" key="2">
    <citation type="submission" date="2018-11" db="EMBL/GenBank/DDBJ databases">
        <title>Proposal to divide the Flavobacteriaceae and reorganize its genera based on Amino Acid Identity values calculated from whole genome sequences.</title>
        <authorList>
            <person name="Nicholson A.C."/>
            <person name="Gulvik C.A."/>
            <person name="Whitney A.M."/>
            <person name="Humrighouse B.W."/>
            <person name="Bell M."/>
            <person name="Holmens B."/>
            <person name="Steigerwalt A."/>
            <person name="Villarma A."/>
            <person name="Sheth M."/>
            <person name="Batra D."/>
            <person name="Pryor J."/>
            <person name="Bernardet J.-F."/>
            <person name="Hugo C."/>
            <person name="Kampfer P."/>
            <person name="Newman J."/>
            <person name="Mcquiston J.R."/>
        </authorList>
    </citation>
    <scope>NUCLEOTIDE SEQUENCE [LARGE SCALE GENOMIC DNA]</scope>
    <source>
        <strain evidence="2">H3056</strain>
    </source>
</reference>
<dbReference type="EMBL" id="RJUG01000004">
    <property type="protein sequence ID" value="ROI08112.1"/>
    <property type="molecule type" value="Genomic_DNA"/>
</dbReference>
<dbReference type="AlphaFoldDB" id="A0A3N0WST6"/>
<sequence>MDKYKGYIETENPFAESKIKIFKNAIKQSRYFLEAIEFCRAHNRNTIPMLSWENDKRLCYLFNLNMFQYILDNGLFEKVLETNSVYDKKFEEGYASFDKTLRSLPVNSHKTWNGLLTIYRNIFKKELLDEKTVFSDEEVQQAFYQSGRATRYWKFEEDNSIILANYFMMESSGSNAFPYAKNPIINKYDTVLPDTAKTESKVSVKVEFIILKELGAIDELVEKRTSKEVAVKIAEKINKKYNSRFPVSTRNIHNIQNILTADIYKPDYTNPKSAYKKQNIKKALLKLHKMDVSLEQCKHLNDLKFSAPQLFE</sequence>
<protein>
    <submittedName>
        <fullName evidence="1">Uncharacterized protein</fullName>
    </submittedName>
</protein>
<accession>A0A3N0WST6</accession>
<comment type="caution">
    <text evidence="1">The sequence shown here is derived from an EMBL/GenBank/DDBJ whole genome shotgun (WGS) entry which is preliminary data.</text>
</comment>